<organism evidence="2 3">
    <name type="scientific">Mycena rosella</name>
    <name type="common">Pink bonnet</name>
    <name type="synonym">Agaricus rosellus</name>
    <dbReference type="NCBI Taxonomy" id="1033263"/>
    <lineage>
        <taxon>Eukaryota</taxon>
        <taxon>Fungi</taxon>
        <taxon>Dikarya</taxon>
        <taxon>Basidiomycota</taxon>
        <taxon>Agaricomycotina</taxon>
        <taxon>Agaricomycetes</taxon>
        <taxon>Agaricomycetidae</taxon>
        <taxon>Agaricales</taxon>
        <taxon>Marasmiineae</taxon>
        <taxon>Mycenaceae</taxon>
        <taxon>Mycena</taxon>
    </lineage>
</organism>
<accession>A0AAD7FXA6</accession>
<dbReference type="AlphaFoldDB" id="A0AAD7FXA6"/>
<protein>
    <recommendedName>
        <fullName evidence="4">Secreted protein</fullName>
    </recommendedName>
</protein>
<dbReference type="Proteomes" id="UP001221757">
    <property type="component" value="Unassembled WGS sequence"/>
</dbReference>
<gene>
    <name evidence="2" type="ORF">B0H17DRAFT_1104678</name>
</gene>
<evidence type="ECO:0000313" key="2">
    <source>
        <dbReference type="EMBL" id="KAJ7643221.1"/>
    </source>
</evidence>
<comment type="caution">
    <text evidence="2">The sequence shown here is derived from an EMBL/GenBank/DDBJ whole genome shotgun (WGS) entry which is preliminary data.</text>
</comment>
<dbReference type="EMBL" id="JARKIE010000408">
    <property type="protein sequence ID" value="KAJ7643221.1"/>
    <property type="molecule type" value="Genomic_DNA"/>
</dbReference>
<evidence type="ECO:0000313" key="3">
    <source>
        <dbReference type="Proteomes" id="UP001221757"/>
    </source>
</evidence>
<sequence>MVGFLWPRILVISTSSACMMVWGNPIAMSQSRHESHAVADVSVANRLRRQIFFADYVDTEEDTEILKTTDVEAGNEETSDI</sequence>
<keyword evidence="1" id="KW-0732">Signal</keyword>
<feature type="chain" id="PRO_5042186120" description="Secreted protein" evidence="1">
    <location>
        <begin position="24"/>
        <end position="81"/>
    </location>
</feature>
<reference evidence="2" key="1">
    <citation type="submission" date="2023-03" db="EMBL/GenBank/DDBJ databases">
        <title>Massive genome expansion in bonnet fungi (Mycena s.s.) driven by repeated elements and novel gene families across ecological guilds.</title>
        <authorList>
            <consortium name="Lawrence Berkeley National Laboratory"/>
            <person name="Harder C.B."/>
            <person name="Miyauchi S."/>
            <person name="Viragh M."/>
            <person name="Kuo A."/>
            <person name="Thoen E."/>
            <person name="Andreopoulos B."/>
            <person name="Lu D."/>
            <person name="Skrede I."/>
            <person name="Drula E."/>
            <person name="Henrissat B."/>
            <person name="Morin E."/>
            <person name="Kohler A."/>
            <person name="Barry K."/>
            <person name="LaButti K."/>
            <person name="Morin E."/>
            <person name="Salamov A."/>
            <person name="Lipzen A."/>
            <person name="Mereny Z."/>
            <person name="Hegedus B."/>
            <person name="Baldrian P."/>
            <person name="Stursova M."/>
            <person name="Weitz H."/>
            <person name="Taylor A."/>
            <person name="Grigoriev I.V."/>
            <person name="Nagy L.G."/>
            <person name="Martin F."/>
            <person name="Kauserud H."/>
        </authorList>
    </citation>
    <scope>NUCLEOTIDE SEQUENCE</scope>
    <source>
        <strain evidence="2">CBHHK067</strain>
    </source>
</reference>
<evidence type="ECO:0008006" key="4">
    <source>
        <dbReference type="Google" id="ProtNLM"/>
    </source>
</evidence>
<name>A0AAD7FXA6_MYCRO</name>
<keyword evidence="3" id="KW-1185">Reference proteome</keyword>
<feature type="signal peptide" evidence="1">
    <location>
        <begin position="1"/>
        <end position="23"/>
    </location>
</feature>
<proteinExistence type="predicted"/>
<evidence type="ECO:0000256" key="1">
    <source>
        <dbReference type="SAM" id="SignalP"/>
    </source>
</evidence>